<dbReference type="AlphaFoldDB" id="A0A915Q3Z5"/>
<reference evidence="3" key="1">
    <citation type="submission" date="2022-11" db="UniProtKB">
        <authorList>
            <consortium name="WormBaseParasite"/>
        </authorList>
    </citation>
    <scope>IDENTIFICATION</scope>
</reference>
<dbReference type="Proteomes" id="UP000887581">
    <property type="component" value="Unplaced"/>
</dbReference>
<evidence type="ECO:0000313" key="2">
    <source>
        <dbReference type="Proteomes" id="UP000887581"/>
    </source>
</evidence>
<name>A0A915Q3Z5_9BILA</name>
<keyword evidence="1" id="KW-0812">Transmembrane</keyword>
<dbReference type="WBParaSite" id="sdigi.contig538.g8887.t1">
    <property type="protein sequence ID" value="sdigi.contig538.g8887.t1"/>
    <property type="gene ID" value="sdigi.contig538.g8887"/>
</dbReference>
<keyword evidence="2" id="KW-1185">Reference proteome</keyword>
<evidence type="ECO:0000313" key="3">
    <source>
        <dbReference type="WBParaSite" id="sdigi.contig538.g8887.t1"/>
    </source>
</evidence>
<protein>
    <submittedName>
        <fullName evidence="3">Uncharacterized protein</fullName>
    </submittedName>
</protein>
<accession>A0A915Q3Z5</accession>
<organism evidence="2 3">
    <name type="scientific">Setaria digitata</name>
    <dbReference type="NCBI Taxonomy" id="48799"/>
    <lineage>
        <taxon>Eukaryota</taxon>
        <taxon>Metazoa</taxon>
        <taxon>Ecdysozoa</taxon>
        <taxon>Nematoda</taxon>
        <taxon>Chromadorea</taxon>
        <taxon>Rhabditida</taxon>
        <taxon>Spirurina</taxon>
        <taxon>Spiruromorpha</taxon>
        <taxon>Filarioidea</taxon>
        <taxon>Setariidae</taxon>
        <taxon>Setaria</taxon>
    </lineage>
</organism>
<sequence>MAMSYFSADKALHANSDVEANISSLTSKSSPWSSKQRETLVQKAKNFLMRRKTKNVEQLHSISEKSDVFFLKKKRWQTAILANIGFIIAFGIRCNFGAAKGRMINNFTDPFGNNHKALPLSESLTILLDLKLLDIRFDYCENNAETHLCSCSSGIERIQRIS</sequence>
<evidence type="ECO:0000256" key="1">
    <source>
        <dbReference type="SAM" id="Phobius"/>
    </source>
</evidence>
<keyword evidence="1" id="KW-0472">Membrane</keyword>
<feature type="transmembrane region" description="Helical" evidence="1">
    <location>
        <begin position="76"/>
        <end position="96"/>
    </location>
</feature>
<proteinExistence type="predicted"/>
<keyword evidence="1" id="KW-1133">Transmembrane helix</keyword>